<keyword evidence="2 5" id="KW-0533">Nickel</keyword>
<feature type="binding site" evidence="5">
    <location>
        <position position="2"/>
    </location>
    <ligand>
        <name>Ni(2+)</name>
        <dbReference type="ChEBI" id="CHEBI:49786"/>
    </ligand>
</feature>
<evidence type="ECO:0000256" key="2">
    <source>
        <dbReference type="ARBA" id="ARBA00022596"/>
    </source>
</evidence>
<keyword evidence="3 5" id="KW-0479">Metal-binding</keyword>
<protein>
    <recommendedName>
        <fullName evidence="5">Hydrogenase maturation factor HypA</fullName>
    </recommendedName>
</protein>
<dbReference type="Gene3D" id="3.30.2320.80">
    <property type="match status" value="1"/>
</dbReference>
<feature type="binding site" evidence="5">
    <location>
        <position position="76"/>
    </location>
    <ligand>
        <name>Zn(2+)</name>
        <dbReference type="ChEBI" id="CHEBI:29105"/>
    </ligand>
</feature>
<comment type="function">
    <text evidence="5">Involved in the maturation of [NiFe] hydrogenases. Required for nickel insertion into the metal center of the hydrogenase.</text>
</comment>
<evidence type="ECO:0000256" key="4">
    <source>
        <dbReference type="ARBA" id="ARBA00022833"/>
    </source>
</evidence>
<dbReference type="GO" id="GO:0016151">
    <property type="term" value="F:nickel cation binding"/>
    <property type="evidence" value="ECO:0007669"/>
    <property type="project" value="UniProtKB-UniRule"/>
</dbReference>
<dbReference type="EMBL" id="AP027080">
    <property type="protein sequence ID" value="BDU71410.1"/>
    <property type="molecule type" value="Genomic_DNA"/>
</dbReference>
<evidence type="ECO:0000313" key="6">
    <source>
        <dbReference type="EMBL" id="BDU71410.1"/>
    </source>
</evidence>
<name>A0AA48GL19_9BACT</name>
<evidence type="ECO:0000256" key="3">
    <source>
        <dbReference type="ARBA" id="ARBA00022723"/>
    </source>
</evidence>
<evidence type="ECO:0000256" key="5">
    <source>
        <dbReference type="HAMAP-Rule" id="MF_00213"/>
    </source>
</evidence>
<dbReference type="HAMAP" id="MF_00213">
    <property type="entry name" value="HypA_HybF"/>
    <property type="match status" value="1"/>
</dbReference>
<dbReference type="NCBIfam" id="TIGR00100">
    <property type="entry name" value="hypA"/>
    <property type="match status" value="1"/>
</dbReference>
<feature type="binding site" evidence="5">
    <location>
        <position position="73"/>
    </location>
    <ligand>
        <name>Zn(2+)</name>
        <dbReference type="ChEBI" id="CHEBI:29105"/>
    </ligand>
</feature>
<evidence type="ECO:0000256" key="1">
    <source>
        <dbReference type="ARBA" id="ARBA00010748"/>
    </source>
</evidence>
<dbReference type="InterPro" id="IPR000688">
    <property type="entry name" value="HypA/HybF"/>
</dbReference>
<evidence type="ECO:0000313" key="7">
    <source>
        <dbReference type="Proteomes" id="UP001238179"/>
    </source>
</evidence>
<feature type="binding site" evidence="5">
    <location>
        <position position="92"/>
    </location>
    <ligand>
        <name>Zn(2+)</name>
        <dbReference type="ChEBI" id="CHEBI:29105"/>
    </ligand>
</feature>
<organism evidence="6 7">
    <name type="scientific">Mesoterricola silvestris</name>
    <dbReference type="NCBI Taxonomy" id="2927979"/>
    <lineage>
        <taxon>Bacteria</taxon>
        <taxon>Pseudomonadati</taxon>
        <taxon>Acidobacteriota</taxon>
        <taxon>Holophagae</taxon>
        <taxon>Holophagales</taxon>
        <taxon>Holophagaceae</taxon>
        <taxon>Mesoterricola</taxon>
    </lineage>
</organism>
<feature type="binding site" evidence="5">
    <location>
        <position position="89"/>
    </location>
    <ligand>
        <name>Zn(2+)</name>
        <dbReference type="ChEBI" id="CHEBI:29105"/>
    </ligand>
</feature>
<gene>
    <name evidence="5 6" type="primary">hypA</name>
    <name evidence="6" type="ORF">METEAL_05840</name>
</gene>
<dbReference type="PROSITE" id="PS01249">
    <property type="entry name" value="HYPA"/>
    <property type="match status" value="1"/>
</dbReference>
<dbReference type="Proteomes" id="UP001238179">
    <property type="component" value="Chromosome"/>
</dbReference>
<dbReference type="PANTHER" id="PTHR34535">
    <property type="entry name" value="HYDROGENASE MATURATION FACTOR HYPA"/>
    <property type="match status" value="1"/>
</dbReference>
<dbReference type="RefSeq" id="WP_316414299.1">
    <property type="nucleotide sequence ID" value="NZ_AP027080.1"/>
</dbReference>
<keyword evidence="7" id="KW-1185">Reference proteome</keyword>
<proteinExistence type="inferred from homology"/>
<dbReference type="AlphaFoldDB" id="A0AA48GL19"/>
<keyword evidence="4 5" id="KW-0862">Zinc</keyword>
<reference evidence="7" key="1">
    <citation type="journal article" date="2023" name="Int. J. Syst. Evol. Microbiol.">
        <title>Mesoterricola silvestris gen. nov., sp. nov., Mesoterricola sediminis sp. nov., Geothrix oryzae sp. nov., Geothrix edaphica sp. nov., Geothrix rubra sp. nov., and Geothrix limicola sp. nov., six novel members of Acidobacteriota isolated from soils.</title>
        <authorList>
            <person name="Itoh H."/>
            <person name="Sugisawa Y."/>
            <person name="Mise K."/>
            <person name="Xu Z."/>
            <person name="Kuniyasu M."/>
            <person name="Ushijima N."/>
            <person name="Kawano K."/>
            <person name="Kobayashi E."/>
            <person name="Shiratori Y."/>
            <person name="Masuda Y."/>
            <person name="Senoo K."/>
        </authorList>
    </citation>
    <scope>NUCLEOTIDE SEQUENCE [LARGE SCALE GENOMIC DNA]</scope>
    <source>
        <strain evidence="7">W79</strain>
    </source>
</reference>
<dbReference type="Pfam" id="PF01155">
    <property type="entry name" value="HypA"/>
    <property type="match status" value="1"/>
</dbReference>
<accession>A0AA48GL19</accession>
<sequence length="113" mass="11836">MHEMTVMAGLLEIIEAQARLEGFTRVARVVLEIGALSGVEPGALRFAFDVGTRGSVAAGAELAMEEIPCLGRCPGCGVQSPLAAPFDPCPACGGEPMEILRGRELRIVALDVE</sequence>
<comment type="similarity">
    <text evidence="1 5">Belongs to the HypA/HybF family.</text>
</comment>
<dbReference type="KEGG" id="msil:METEAL_05840"/>
<dbReference type="GO" id="GO:0051604">
    <property type="term" value="P:protein maturation"/>
    <property type="evidence" value="ECO:0007669"/>
    <property type="project" value="InterPro"/>
</dbReference>
<dbReference type="GO" id="GO:0008270">
    <property type="term" value="F:zinc ion binding"/>
    <property type="evidence" value="ECO:0007669"/>
    <property type="project" value="UniProtKB-UniRule"/>
</dbReference>
<dbReference type="InterPro" id="IPR020538">
    <property type="entry name" value="Hydgase_Ni_incorp_HypA/HybF_CS"/>
</dbReference>
<dbReference type="PIRSF" id="PIRSF004761">
    <property type="entry name" value="Hydrgn_mat_HypA"/>
    <property type="match status" value="1"/>
</dbReference>
<dbReference type="PANTHER" id="PTHR34535:SF3">
    <property type="entry name" value="HYDROGENASE MATURATION FACTOR HYPA"/>
    <property type="match status" value="1"/>
</dbReference>